<dbReference type="EMBL" id="GBXM01029428">
    <property type="protein sequence ID" value="JAH79149.1"/>
    <property type="molecule type" value="Transcribed_RNA"/>
</dbReference>
<accession>A0A0E9VLY5</accession>
<name>A0A0E9VLY5_ANGAN</name>
<reference evidence="1" key="2">
    <citation type="journal article" date="2015" name="Fish Shellfish Immunol.">
        <title>Early steps in the European eel (Anguilla anguilla)-Vibrio vulnificus interaction in the gills: Role of the RtxA13 toxin.</title>
        <authorList>
            <person name="Callol A."/>
            <person name="Pajuelo D."/>
            <person name="Ebbesson L."/>
            <person name="Teles M."/>
            <person name="MacKenzie S."/>
            <person name="Amaro C."/>
        </authorList>
    </citation>
    <scope>NUCLEOTIDE SEQUENCE</scope>
</reference>
<evidence type="ECO:0000313" key="1">
    <source>
        <dbReference type="EMBL" id="JAH79149.1"/>
    </source>
</evidence>
<proteinExistence type="predicted"/>
<reference evidence="1" key="1">
    <citation type="submission" date="2014-11" db="EMBL/GenBank/DDBJ databases">
        <authorList>
            <person name="Amaro Gonzalez C."/>
        </authorList>
    </citation>
    <scope>NUCLEOTIDE SEQUENCE</scope>
</reference>
<sequence length="20" mass="2110">MNEFFCIGMGEGGFKSGDIA</sequence>
<dbReference type="AlphaFoldDB" id="A0A0E9VLY5"/>
<organism evidence="1">
    <name type="scientific">Anguilla anguilla</name>
    <name type="common">European freshwater eel</name>
    <name type="synonym">Muraena anguilla</name>
    <dbReference type="NCBI Taxonomy" id="7936"/>
    <lineage>
        <taxon>Eukaryota</taxon>
        <taxon>Metazoa</taxon>
        <taxon>Chordata</taxon>
        <taxon>Craniata</taxon>
        <taxon>Vertebrata</taxon>
        <taxon>Euteleostomi</taxon>
        <taxon>Actinopterygii</taxon>
        <taxon>Neopterygii</taxon>
        <taxon>Teleostei</taxon>
        <taxon>Anguilliformes</taxon>
        <taxon>Anguillidae</taxon>
        <taxon>Anguilla</taxon>
    </lineage>
</organism>
<protein>
    <submittedName>
        <fullName evidence="1">Uncharacterized protein</fullName>
    </submittedName>
</protein>